<gene>
    <name evidence="1" type="ORF">PCANC_16501</name>
</gene>
<comment type="caution">
    <text evidence="1">The sequence shown here is derived from an EMBL/GenBank/DDBJ whole genome shotgun (WGS) entry which is preliminary data.</text>
</comment>
<dbReference type="EMBL" id="PGCJ01000888">
    <property type="protein sequence ID" value="PLW15724.1"/>
    <property type="molecule type" value="Genomic_DNA"/>
</dbReference>
<evidence type="ECO:0000313" key="2">
    <source>
        <dbReference type="Proteomes" id="UP000235388"/>
    </source>
</evidence>
<dbReference type="Proteomes" id="UP000235388">
    <property type="component" value="Unassembled WGS sequence"/>
</dbReference>
<protein>
    <submittedName>
        <fullName evidence="1">Uncharacterized protein</fullName>
    </submittedName>
</protein>
<evidence type="ECO:0000313" key="1">
    <source>
        <dbReference type="EMBL" id="PLW15724.1"/>
    </source>
</evidence>
<organism evidence="1 2">
    <name type="scientific">Puccinia coronata f. sp. avenae</name>
    <dbReference type="NCBI Taxonomy" id="200324"/>
    <lineage>
        <taxon>Eukaryota</taxon>
        <taxon>Fungi</taxon>
        <taxon>Dikarya</taxon>
        <taxon>Basidiomycota</taxon>
        <taxon>Pucciniomycotina</taxon>
        <taxon>Pucciniomycetes</taxon>
        <taxon>Pucciniales</taxon>
        <taxon>Pucciniaceae</taxon>
        <taxon>Puccinia</taxon>
    </lineage>
</organism>
<dbReference type="AlphaFoldDB" id="A0A2N5SR59"/>
<name>A0A2N5SR59_9BASI</name>
<accession>A0A2N5SR59</accession>
<sequence>MARVRAPFAPAQSLGPPIGGTGVKLARPAFQVACPSSSDNGGLDLYKLPR</sequence>
<keyword evidence="2" id="KW-1185">Reference proteome</keyword>
<proteinExistence type="predicted"/>
<reference evidence="1 2" key="1">
    <citation type="submission" date="2017-11" db="EMBL/GenBank/DDBJ databases">
        <title>De novo assembly and phasing of dikaryotic genomes from two isolates of Puccinia coronata f. sp. avenae, the causal agent of oat crown rust.</title>
        <authorList>
            <person name="Miller M.E."/>
            <person name="Zhang Y."/>
            <person name="Omidvar V."/>
            <person name="Sperschneider J."/>
            <person name="Schwessinger B."/>
            <person name="Raley C."/>
            <person name="Palmer J.M."/>
            <person name="Garnica D."/>
            <person name="Upadhyaya N."/>
            <person name="Rathjen J."/>
            <person name="Taylor J.M."/>
            <person name="Park R.F."/>
            <person name="Dodds P.N."/>
            <person name="Hirsch C.D."/>
            <person name="Kianian S.F."/>
            <person name="Figueroa M."/>
        </authorList>
    </citation>
    <scope>NUCLEOTIDE SEQUENCE [LARGE SCALE GENOMIC DNA]</scope>
    <source>
        <strain evidence="1">12NC29</strain>
    </source>
</reference>